<evidence type="ECO:0000313" key="4">
    <source>
        <dbReference type="Proteomes" id="UP000476176"/>
    </source>
</evidence>
<name>A0A6G0K6H1_9STRA</name>
<proteinExistence type="predicted"/>
<feature type="signal peptide" evidence="1">
    <location>
        <begin position="1"/>
        <end position="19"/>
    </location>
</feature>
<protein>
    <recommendedName>
        <fullName evidence="6">Secreted protein</fullName>
    </recommendedName>
</protein>
<evidence type="ECO:0008006" key="6">
    <source>
        <dbReference type="Google" id="ProtNLM"/>
    </source>
</evidence>
<dbReference type="Proteomes" id="UP000488956">
    <property type="component" value="Unassembled WGS sequence"/>
</dbReference>
<accession>A0A6G0K6H1</accession>
<sequence>MVLWLLTPAVAGGVALCSADKLSRPGGQCAHARLTVLCCDSSHRAGVVSALPRCNPARGGGDVMPGKLRSNSCDASAWQVRCAGHGRADLSPAHRGGRYQVHTCTARSPVQVQKSKQKARSVTYITSCNLRACACPDAKNSHAAGVAPLCIVLVAFCGSCSRCNLRLPLRSGIMTWPCRLALRQSLITTRQRLQSPMLPSRK</sequence>
<feature type="chain" id="PRO_5036384537" description="Secreted protein" evidence="1">
    <location>
        <begin position="20"/>
        <end position="202"/>
    </location>
</feature>
<keyword evidence="1" id="KW-0732">Signal</keyword>
<dbReference type="EMBL" id="QXFX01002356">
    <property type="protein sequence ID" value="KAE9077866.1"/>
    <property type="molecule type" value="Genomic_DNA"/>
</dbReference>
<dbReference type="EMBL" id="QXGC01002329">
    <property type="protein sequence ID" value="KAE9187578.1"/>
    <property type="molecule type" value="Genomic_DNA"/>
</dbReference>
<dbReference type="Proteomes" id="UP000476176">
    <property type="component" value="Unassembled WGS sequence"/>
</dbReference>
<evidence type="ECO:0000256" key="1">
    <source>
        <dbReference type="SAM" id="SignalP"/>
    </source>
</evidence>
<reference evidence="4 5" key="1">
    <citation type="submission" date="2018-09" db="EMBL/GenBank/DDBJ databases">
        <title>Genomic investigation of the strawberry pathogen Phytophthora fragariae indicates pathogenicity is determined by transcriptional variation in three key races.</title>
        <authorList>
            <person name="Adams T.M."/>
            <person name="Armitage A.D."/>
            <person name="Sobczyk M.K."/>
            <person name="Bates H.J."/>
            <person name="Dunwell J.M."/>
            <person name="Nellist C.F."/>
            <person name="Harrison R.J."/>
        </authorList>
    </citation>
    <scope>NUCLEOTIDE SEQUENCE [LARGE SCALE GENOMIC DNA]</scope>
    <source>
        <strain evidence="3 4">BC-23</strain>
        <strain evidence="2 5">ONT-3</strain>
    </source>
</reference>
<evidence type="ECO:0000313" key="3">
    <source>
        <dbReference type="EMBL" id="KAE9187578.1"/>
    </source>
</evidence>
<evidence type="ECO:0000313" key="2">
    <source>
        <dbReference type="EMBL" id="KAE9077866.1"/>
    </source>
</evidence>
<dbReference type="AlphaFoldDB" id="A0A6G0K6H1"/>
<evidence type="ECO:0000313" key="5">
    <source>
        <dbReference type="Proteomes" id="UP000488956"/>
    </source>
</evidence>
<organism evidence="2 5">
    <name type="scientific">Phytophthora fragariae</name>
    <dbReference type="NCBI Taxonomy" id="53985"/>
    <lineage>
        <taxon>Eukaryota</taxon>
        <taxon>Sar</taxon>
        <taxon>Stramenopiles</taxon>
        <taxon>Oomycota</taxon>
        <taxon>Peronosporomycetes</taxon>
        <taxon>Peronosporales</taxon>
        <taxon>Peronosporaceae</taxon>
        <taxon>Phytophthora</taxon>
    </lineage>
</organism>
<gene>
    <name evidence="3" type="ORF">PF004_g22758</name>
    <name evidence="2" type="ORF">PF010_g23348</name>
</gene>
<comment type="caution">
    <text evidence="2">The sequence shown here is derived from an EMBL/GenBank/DDBJ whole genome shotgun (WGS) entry which is preliminary data.</text>
</comment>